<name>A0AAD9EDL5_9PEZI</name>
<dbReference type="EMBL" id="JAQOWY010000313">
    <property type="protein sequence ID" value="KAK1844398.1"/>
    <property type="molecule type" value="Genomic_DNA"/>
</dbReference>
<sequence length="215" mass="24097">MCCGAHDPVISVRRQGLGLDEAEWVPLPLQTNRAQPHGPKQRPPDEQTNSKGFQLAPIDPVPYRVVLMAMVVQKCPRAPSHVPALGPFPGVARQKRTVPDRRWVMWSEIGVPWNRREPRRIWRRREIGLLFPLFVGGLADESEDGSREDFNGAGIRWVCNEWPNDDDDEKNAGCRSNCRAAEKKVSPLAGTLTIPPLVGILGNRRWCSLALACVR</sequence>
<proteinExistence type="predicted"/>
<dbReference type="Proteomes" id="UP001243330">
    <property type="component" value="Unassembled WGS sequence"/>
</dbReference>
<accession>A0AAD9EDL5</accession>
<reference evidence="2" key="1">
    <citation type="submission" date="2023-01" db="EMBL/GenBank/DDBJ databases">
        <title>Colletotrichum chrysophilum M932 genome sequence.</title>
        <authorList>
            <person name="Baroncelli R."/>
        </authorList>
    </citation>
    <scope>NUCLEOTIDE SEQUENCE</scope>
    <source>
        <strain evidence="2">M932</strain>
    </source>
</reference>
<keyword evidence="3" id="KW-1185">Reference proteome</keyword>
<gene>
    <name evidence="2" type="ORF">CCHR01_12979</name>
</gene>
<evidence type="ECO:0000313" key="3">
    <source>
        <dbReference type="Proteomes" id="UP001243330"/>
    </source>
</evidence>
<dbReference type="AlphaFoldDB" id="A0AAD9EDL5"/>
<feature type="region of interest" description="Disordered" evidence="1">
    <location>
        <begin position="30"/>
        <end position="53"/>
    </location>
</feature>
<organism evidence="2 3">
    <name type="scientific">Colletotrichum chrysophilum</name>
    <dbReference type="NCBI Taxonomy" id="1836956"/>
    <lineage>
        <taxon>Eukaryota</taxon>
        <taxon>Fungi</taxon>
        <taxon>Dikarya</taxon>
        <taxon>Ascomycota</taxon>
        <taxon>Pezizomycotina</taxon>
        <taxon>Sordariomycetes</taxon>
        <taxon>Hypocreomycetidae</taxon>
        <taxon>Glomerellales</taxon>
        <taxon>Glomerellaceae</taxon>
        <taxon>Colletotrichum</taxon>
        <taxon>Colletotrichum gloeosporioides species complex</taxon>
    </lineage>
</organism>
<evidence type="ECO:0000256" key="1">
    <source>
        <dbReference type="SAM" id="MobiDB-lite"/>
    </source>
</evidence>
<comment type="caution">
    <text evidence="2">The sequence shown here is derived from an EMBL/GenBank/DDBJ whole genome shotgun (WGS) entry which is preliminary data.</text>
</comment>
<protein>
    <submittedName>
        <fullName evidence="2">Uncharacterized protein</fullName>
    </submittedName>
</protein>
<evidence type="ECO:0000313" key="2">
    <source>
        <dbReference type="EMBL" id="KAK1844398.1"/>
    </source>
</evidence>